<evidence type="ECO:0000256" key="2">
    <source>
        <dbReference type="ARBA" id="ARBA00023274"/>
    </source>
</evidence>
<dbReference type="GeneID" id="100211988"/>
<dbReference type="InterPro" id="IPR019956">
    <property type="entry name" value="Ubiquitin_dom"/>
</dbReference>
<dbReference type="Pfam" id="PF00240">
    <property type="entry name" value="ubiquitin"/>
    <property type="match status" value="1"/>
</dbReference>
<feature type="compositionally biased region" description="Basic residues" evidence="3">
    <location>
        <begin position="98"/>
        <end position="111"/>
    </location>
</feature>
<proteinExistence type="predicted"/>
<dbReference type="PROSITE" id="PS50053">
    <property type="entry name" value="UBIQUITIN_2"/>
    <property type="match status" value="1"/>
</dbReference>
<dbReference type="PANTHER" id="PTHR12650">
    <property type="entry name" value="40S RIBOSOMAL PROTEIN S30/UBIQUITIN-LIKE PROTEIN FUBI"/>
    <property type="match status" value="1"/>
</dbReference>
<dbReference type="Pfam" id="PF04758">
    <property type="entry name" value="Ribosomal_S30"/>
    <property type="match status" value="1"/>
</dbReference>
<keyword evidence="1" id="KW-0689">Ribosomal protein</keyword>
<dbReference type="Proteomes" id="UP001652625">
    <property type="component" value="Chromosome 15"/>
</dbReference>
<keyword evidence="2" id="KW-0687">Ribonucleoprotein</keyword>
<dbReference type="InterPro" id="IPR029071">
    <property type="entry name" value="Ubiquitin-like_domsf"/>
</dbReference>
<dbReference type="InterPro" id="IPR006846">
    <property type="entry name" value="Ribosomal_eS30"/>
</dbReference>
<evidence type="ECO:0000256" key="3">
    <source>
        <dbReference type="SAM" id="MobiDB-lite"/>
    </source>
</evidence>
<dbReference type="RefSeq" id="XP_065676239.1">
    <property type="nucleotide sequence ID" value="XM_065820167.1"/>
</dbReference>
<dbReference type="Gene3D" id="3.10.20.90">
    <property type="entry name" value="Phosphatidylinositol 3-kinase Catalytic Subunit, Chain A, domain 1"/>
    <property type="match status" value="1"/>
</dbReference>
<dbReference type="SMART" id="SM00213">
    <property type="entry name" value="UBQ"/>
    <property type="match status" value="1"/>
</dbReference>
<dbReference type="InterPro" id="IPR000626">
    <property type="entry name" value="Ubiquitin-like_dom"/>
</dbReference>
<keyword evidence="5" id="KW-1185">Reference proteome</keyword>
<dbReference type="PANTHER" id="PTHR12650:SF15">
    <property type="entry name" value="RIBOSOMAL PROTEIN S30, ISOFORM A"/>
    <property type="match status" value="1"/>
</dbReference>
<accession>A0ABM4DNT0</accession>
<dbReference type="SUPFAM" id="SSF54236">
    <property type="entry name" value="Ubiquitin-like"/>
    <property type="match status" value="1"/>
</dbReference>
<sequence>MQFFIHGDSITTYDLSPSVKISDLKELISFRSGVPVECQVLTFSGHCLDDEKTLSECNVDALSTVHLGVKILGGKVHGSLARAGKVKGQTPKVDKQEKKKKALTGRAKRRHQYSQRFVNVVLIPGRRRGPNSNAA</sequence>
<evidence type="ECO:0000259" key="4">
    <source>
        <dbReference type="PROSITE" id="PS50053"/>
    </source>
</evidence>
<evidence type="ECO:0000313" key="6">
    <source>
        <dbReference type="RefSeq" id="XP_065676239.1"/>
    </source>
</evidence>
<feature type="domain" description="Ubiquitin-like" evidence="4">
    <location>
        <begin position="1"/>
        <end position="74"/>
    </location>
</feature>
<evidence type="ECO:0000256" key="1">
    <source>
        <dbReference type="ARBA" id="ARBA00022980"/>
    </source>
</evidence>
<name>A0ABM4DNT0_HYDVU</name>
<feature type="region of interest" description="Disordered" evidence="3">
    <location>
        <begin position="83"/>
        <end position="111"/>
    </location>
</feature>
<dbReference type="PRINTS" id="PR00348">
    <property type="entry name" value="UBIQUITIN"/>
</dbReference>
<protein>
    <submittedName>
        <fullName evidence="6">Ubiquitin-like FUBI-ribosomal protein eS30 fusion protein</fullName>
    </submittedName>
</protein>
<reference evidence="6" key="1">
    <citation type="submission" date="2025-08" db="UniProtKB">
        <authorList>
            <consortium name="RefSeq"/>
        </authorList>
    </citation>
    <scope>IDENTIFICATION</scope>
</reference>
<gene>
    <name evidence="6" type="primary">LOC100211988</name>
</gene>
<evidence type="ECO:0000313" key="5">
    <source>
        <dbReference type="Proteomes" id="UP001652625"/>
    </source>
</evidence>
<organism evidence="5 6">
    <name type="scientific">Hydra vulgaris</name>
    <name type="common">Hydra</name>
    <name type="synonym">Hydra attenuata</name>
    <dbReference type="NCBI Taxonomy" id="6087"/>
    <lineage>
        <taxon>Eukaryota</taxon>
        <taxon>Metazoa</taxon>
        <taxon>Cnidaria</taxon>
        <taxon>Hydrozoa</taxon>
        <taxon>Hydroidolina</taxon>
        <taxon>Anthoathecata</taxon>
        <taxon>Aplanulata</taxon>
        <taxon>Hydridae</taxon>
        <taxon>Hydra</taxon>
    </lineage>
</organism>